<gene>
    <name evidence="1" type="ORF">FX988_03482</name>
</gene>
<evidence type="ECO:0000313" key="1">
    <source>
        <dbReference type="EMBL" id="QHJ13221.1"/>
    </source>
</evidence>
<dbReference type="Proteomes" id="UP000464524">
    <property type="component" value="Chromosome"/>
</dbReference>
<name>A0A857JQ75_9ALTE</name>
<accession>A0A857JQ75</accession>
<organism evidence="1 2">
    <name type="scientific">Paraglaciecola mesophila</name>
    <dbReference type="NCBI Taxonomy" id="197222"/>
    <lineage>
        <taxon>Bacteria</taxon>
        <taxon>Pseudomonadati</taxon>
        <taxon>Pseudomonadota</taxon>
        <taxon>Gammaproteobacteria</taxon>
        <taxon>Alteromonadales</taxon>
        <taxon>Alteromonadaceae</taxon>
        <taxon>Paraglaciecola</taxon>
    </lineage>
</organism>
<reference evidence="1 2" key="1">
    <citation type="submission" date="2019-12" db="EMBL/GenBank/DDBJ databases">
        <title>Genome sequencing and assembly of endphytes of Porphyra tenera.</title>
        <authorList>
            <person name="Park J.M."/>
            <person name="Shin R."/>
            <person name="Jo S.H."/>
        </authorList>
    </citation>
    <scope>NUCLEOTIDE SEQUENCE [LARGE SCALE GENOMIC DNA]</scope>
    <source>
        <strain evidence="1 2">GPM4</strain>
    </source>
</reference>
<sequence length="139" mass="15656">MFRQGRLDKAKSSTGMFPFAGLTLKSIKNMDQKIGWRSAFLGDFFWLLKRSHWLVGTRVILVMDDGKQRECLAHAVCKQRSCAVWPKAINKRSACFVHRLKSPRASKANAGQIAGSNLSESRVGNAFSRPVSDETRRDQ</sequence>
<dbReference type="AlphaFoldDB" id="A0A857JQ75"/>
<dbReference type="KEGG" id="pmes:FX988_03482"/>
<keyword evidence="2" id="KW-1185">Reference proteome</keyword>
<evidence type="ECO:0000313" key="2">
    <source>
        <dbReference type="Proteomes" id="UP000464524"/>
    </source>
</evidence>
<proteinExistence type="predicted"/>
<dbReference type="EMBL" id="CP047656">
    <property type="protein sequence ID" value="QHJ13221.1"/>
    <property type="molecule type" value="Genomic_DNA"/>
</dbReference>
<protein>
    <submittedName>
        <fullName evidence="1">Uncharacterized protein</fullName>
    </submittedName>
</protein>